<dbReference type="InterPro" id="IPR015720">
    <property type="entry name" value="Emp24-like"/>
</dbReference>
<protein>
    <recommendedName>
        <fullName evidence="8">GOLD domain-containing protein</fullName>
    </recommendedName>
</protein>
<dbReference type="VEuPathDB" id="CryptoDB:cand_029980"/>
<reference evidence="9 10" key="1">
    <citation type="submission" date="2016-10" db="EMBL/GenBank/DDBJ databases">
        <title>Reductive evolution of mitochondrial metabolism and differential evolution of invasion-related proteins in Cryptosporidium.</title>
        <authorList>
            <person name="Liu S."/>
            <person name="Roellig D.M."/>
            <person name="Guo Y."/>
            <person name="Li N."/>
            <person name="Frace M.A."/>
            <person name="Tang K."/>
            <person name="Zhang L."/>
            <person name="Feng Y."/>
            <person name="Xiao L."/>
        </authorList>
    </citation>
    <scope>NUCLEOTIDE SEQUENCE [LARGE SCALE GENOMIC DNA]</scope>
    <source>
        <strain evidence="9">30847</strain>
    </source>
</reference>
<dbReference type="OrthoDB" id="62956at2759"/>
<feature type="domain" description="GOLD" evidence="8">
    <location>
        <begin position="29"/>
        <end position="194"/>
    </location>
</feature>
<evidence type="ECO:0000313" key="9">
    <source>
        <dbReference type="EMBL" id="OII75753.1"/>
    </source>
</evidence>
<evidence type="ECO:0000256" key="3">
    <source>
        <dbReference type="ARBA" id="ARBA00022692"/>
    </source>
</evidence>
<organism evidence="9 10">
    <name type="scientific">Cryptosporidium andersoni</name>
    <dbReference type="NCBI Taxonomy" id="117008"/>
    <lineage>
        <taxon>Eukaryota</taxon>
        <taxon>Sar</taxon>
        <taxon>Alveolata</taxon>
        <taxon>Apicomplexa</taxon>
        <taxon>Conoidasida</taxon>
        <taxon>Coccidia</taxon>
        <taxon>Eucoccidiorida</taxon>
        <taxon>Eimeriorina</taxon>
        <taxon>Cryptosporidiidae</taxon>
        <taxon>Cryptosporidium</taxon>
    </lineage>
</organism>
<evidence type="ECO:0000256" key="6">
    <source>
        <dbReference type="ARBA" id="ARBA00023136"/>
    </source>
</evidence>
<keyword evidence="4" id="KW-0732">Signal</keyword>
<dbReference type="GO" id="GO:0016020">
    <property type="term" value="C:membrane"/>
    <property type="evidence" value="ECO:0007669"/>
    <property type="project" value="UniProtKB-SubCell"/>
</dbReference>
<keyword evidence="10" id="KW-1185">Reference proteome</keyword>
<evidence type="ECO:0000256" key="7">
    <source>
        <dbReference type="SAM" id="Phobius"/>
    </source>
</evidence>
<dbReference type="RefSeq" id="XP_067067599.1">
    <property type="nucleotide sequence ID" value="XM_067213225.1"/>
</dbReference>
<evidence type="ECO:0000256" key="2">
    <source>
        <dbReference type="ARBA" id="ARBA00007104"/>
    </source>
</evidence>
<proteinExistence type="inferred from homology"/>
<evidence type="ECO:0000259" key="8">
    <source>
        <dbReference type="SMART" id="SM01190"/>
    </source>
</evidence>
<comment type="similarity">
    <text evidence="2">Belongs to the EMP24/GP25L family.</text>
</comment>
<dbReference type="SMART" id="SM01190">
    <property type="entry name" value="EMP24_GP25L"/>
    <property type="match status" value="1"/>
</dbReference>
<dbReference type="InterPro" id="IPR009038">
    <property type="entry name" value="GOLD_dom"/>
</dbReference>
<dbReference type="GeneID" id="92367182"/>
<comment type="caution">
    <text evidence="9">The sequence shown here is derived from an EMBL/GenBank/DDBJ whole genome shotgun (WGS) entry which is preliminary data.</text>
</comment>
<dbReference type="Proteomes" id="UP000186804">
    <property type="component" value="Unassembled WGS sequence"/>
</dbReference>
<dbReference type="PANTHER" id="PTHR22811">
    <property type="entry name" value="TRANSMEMBRANE EMP24 DOMAIN-CONTAINING PROTEIN"/>
    <property type="match status" value="1"/>
</dbReference>
<dbReference type="Pfam" id="PF01105">
    <property type="entry name" value="EMP24_GP25L"/>
    <property type="match status" value="1"/>
</dbReference>
<keyword evidence="5 7" id="KW-1133">Transmembrane helix</keyword>
<name>A0A1J4MND6_9CRYT</name>
<evidence type="ECO:0000256" key="5">
    <source>
        <dbReference type="ARBA" id="ARBA00022989"/>
    </source>
</evidence>
<gene>
    <name evidence="9" type="ORF">cand_029980</name>
</gene>
<dbReference type="AlphaFoldDB" id="A0A1J4MND6"/>
<evidence type="ECO:0000256" key="4">
    <source>
        <dbReference type="ARBA" id="ARBA00022729"/>
    </source>
</evidence>
<evidence type="ECO:0000256" key="1">
    <source>
        <dbReference type="ARBA" id="ARBA00004479"/>
    </source>
</evidence>
<keyword evidence="6 7" id="KW-0472">Membrane</keyword>
<feature type="transmembrane region" description="Helical" evidence="7">
    <location>
        <begin position="12"/>
        <end position="32"/>
    </location>
</feature>
<keyword evidence="3 7" id="KW-0812">Transmembrane</keyword>
<feature type="transmembrane region" description="Helical" evidence="7">
    <location>
        <begin position="167"/>
        <end position="193"/>
    </location>
</feature>
<dbReference type="EMBL" id="LRBS01000085">
    <property type="protein sequence ID" value="OII75753.1"/>
    <property type="molecule type" value="Genomic_DNA"/>
</dbReference>
<comment type="subcellular location">
    <subcellularLocation>
        <location evidence="1">Membrane</location>
        <topology evidence="1">Single-pass type I membrane protein</topology>
    </subcellularLocation>
</comment>
<sequence length="199" mass="22702">MPPNNKHILPSYFVLVITVLNLITGQTNALFFKLPPSSTDHITGSYEVEGTDGSVRVYIADIQFGERKLFDNIKKTGHFSITIPSSSNYELCFKSLMGSIAQTISFNFRNRSLISASNLMTSSDSKRLQDSIEKFYEKISLASEQQSYSLTRRDHHMKAIESSKKKATFWNCLQLIFSFVMAAIQICYMRSFFEVKYVV</sequence>
<evidence type="ECO:0000313" key="10">
    <source>
        <dbReference type="Proteomes" id="UP000186804"/>
    </source>
</evidence>
<accession>A0A1J4MND6</accession>